<dbReference type="GO" id="GO:0005829">
    <property type="term" value="C:cytosol"/>
    <property type="evidence" value="ECO:0007669"/>
    <property type="project" value="TreeGrafter"/>
</dbReference>
<dbReference type="PANTHER" id="PTHR31760:SF0">
    <property type="entry name" value="S-ADENOSYL-L-METHIONINE-DEPENDENT METHYLTRANSFERASES SUPERFAMILY PROTEIN"/>
    <property type="match status" value="1"/>
</dbReference>
<sequence length="206" mass="23726">MDIILKYFRGLEPKQKERIERLKDLYLEWNSKINVISRKDMDNFYERHVLHSMAINHFITFAPGSRIIDVGTGGGFPGIPLAIMLPEVEFSLLDSIAKKIKVVEAVAEALELKNVKTINMRSEQHKEQYDFIVSRAVAAMPVFINQTRHLVTRQQRNSISNGAICLKGGNLEEEMKSFRNIATEVKLSEYYSEDFFHTKCLIHIPL</sequence>
<dbReference type="AlphaFoldDB" id="A0A9J6ZP93"/>
<keyword evidence="8" id="KW-1185">Reference proteome</keyword>
<dbReference type="InterPro" id="IPR029063">
    <property type="entry name" value="SAM-dependent_MTases_sf"/>
</dbReference>
<gene>
    <name evidence="6 7" type="primary">rsmG</name>
    <name evidence="7" type="ORF">M9189_10800</name>
</gene>
<evidence type="ECO:0000256" key="1">
    <source>
        <dbReference type="ARBA" id="ARBA00022490"/>
    </source>
</evidence>
<organism evidence="7 8">
    <name type="scientific">Xiashengella succiniciproducens</name>
    <dbReference type="NCBI Taxonomy" id="2949635"/>
    <lineage>
        <taxon>Bacteria</taxon>
        <taxon>Pseudomonadati</taxon>
        <taxon>Bacteroidota</taxon>
        <taxon>Bacteroidia</taxon>
        <taxon>Marinilabiliales</taxon>
        <taxon>Marinilabiliaceae</taxon>
        <taxon>Xiashengella</taxon>
    </lineage>
</organism>
<dbReference type="InterPro" id="IPR003682">
    <property type="entry name" value="rRNA_ssu_MeTfrase_G"/>
</dbReference>
<dbReference type="SUPFAM" id="SSF53335">
    <property type="entry name" value="S-adenosyl-L-methionine-dependent methyltransferases"/>
    <property type="match status" value="1"/>
</dbReference>
<dbReference type="Pfam" id="PF02527">
    <property type="entry name" value="GidB"/>
    <property type="match status" value="1"/>
</dbReference>
<name>A0A9J6ZP93_9BACT</name>
<accession>A0A9J6ZP93</accession>
<keyword evidence="5 6" id="KW-0949">S-adenosyl-L-methionine</keyword>
<dbReference type="Gene3D" id="3.40.50.150">
    <property type="entry name" value="Vaccinia Virus protein VP39"/>
    <property type="match status" value="1"/>
</dbReference>
<dbReference type="RefSeq" id="WP_250723156.1">
    <property type="nucleotide sequence ID" value="NZ_CP098400.1"/>
</dbReference>
<dbReference type="NCBIfam" id="TIGR00138">
    <property type="entry name" value="rsmG_gidB"/>
    <property type="match status" value="1"/>
</dbReference>
<feature type="binding site" evidence="6">
    <location>
        <position position="76"/>
    </location>
    <ligand>
        <name>S-adenosyl-L-methionine</name>
        <dbReference type="ChEBI" id="CHEBI:59789"/>
    </ligand>
</feature>
<dbReference type="Proteomes" id="UP001056426">
    <property type="component" value="Chromosome"/>
</dbReference>
<dbReference type="PIRSF" id="PIRSF003078">
    <property type="entry name" value="GidB"/>
    <property type="match status" value="1"/>
</dbReference>
<dbReference type="CDD" id="cd02440">
    <property type="entry name" value="AdoMet_MTases"/>
    <property type="match status" value="1"/>
</dbReference>
<dbReference type="HAMAP" id="MF_00074">
    <property type="entry name" value="16SrRNA_methyltr_G"/>
    <property type="match status" value="1"/>
</dbReference>
<evidence type="ECO:0000256" key="6">
    <source>
        <dbReference type="HAMAP-Rule" id="MF_00074"/>
    </source>
</evidence>
<comment type="similarity">
    <text evidence="6">Belongs to the methyltransferase superfamily. RNA methyltransferase RsmG family.</text>
</comment>
<comment type="subcellular location">
    <subcellularLocation>
        <location evidence="6">Cytoplasm</location>
    </subcellularLocation>
</comment>
<dbReference type="EMBL" id="CP098400">
    <property type="protein sequence ID" value="URW79343.1"/>
    <property type="molecule type" value="Genomic_DNA"/>
</dbReference>
<keyword evidence="2 6" id="KW-0698">rRNA processing</keyword>
<keyword evidence="4 6" id="KW-0808">Transferase</keyword>
<reference evidence="7" key="1">
    <citation type="submission" date="2022-05" db="EMBL/GenBank/DDBJ databases">
        <authorList>
            <person name="Sun X."/>
        </authorList>
    </citation>
    <scope>NUCLEOTIDE SEQUENCE</scope>
    <source>
        <strain evidence="7">Ai-910</strain>
    </source>
</reference>
<evidence type="ECO:0000313" key="7">
    <source>
        <dbReference type="EMBL" id="URW79343.1"/>
    </source>
</evidence>
<feature type="binding site" evidence="6">
    <location>
        <position position="135"/>
    </location>
    <ligand>
        <name>S-adenosyl-L-methionine</name>
        <dbReference type="ChEBI" id="CHEBI:59789"/>
    </ligand>
</feature>
<comment type="caution">
    <text evidence="6">Lacks conserved residue(s) required for the propagation of feature annotation.</text>
</comment>
<dbReference type="EC" id="2.1.1.-" evidence="6"/>
<evidence type="ECO:0000256" key="4">
    <source>
        <dbReference type="ARBA" id="ARBA00022679"/>
    </source>
</evidence>
<keyword evidence="1 6" id="KW-0963">Cytoplasm</keyword>
<evidence type="ECO:0000256" key="5">
    <source>
        <dbReference type="ARBA" id="ARBA00022691"/>
    </source>
</evidence>
<keyword evidence="3 6" id="KW-0489">Methyltransferase</keyword>
<dbReference type="GO" id="GO:0070043">
    <property type="term" value="F:rRNA (guanine-N7-)-methyltransferase activity"/>
    <property type="evidence" value="ECO:0007669"/>
    <property type="project" value="UniProtKB-UniRule"/>
</dbReference>
<evidence type="ECO:0000256" key="2">
    <source>
        <dbReference type="ARBA" id="ARBA00022552"/>
    </source>
</evidence>
<feature type="binding site" evidence="6">
    <location>
        <begin position="122"/>
        <end position="123"/>
    </location>
    <ligand>
        <name>S-adenosyl-L-methionine</name>
        <dbReference type="ChEBI" id="CHEBI:59789"/>
    </ligand>
</feature>
<dbReference type="KEGG" id="alkq:M9189_10800"/>
<evidence type="ECO:0000313" key="8">
    <source>
        <dbReference type="Proteomes" id="UP001056426"/>
    </source>
</evidence>
<dbReference type="PANTHER" id="PTHR31760">
    <property type="entry name" value="S-ADENOSYL-L-METHIONINE-DEPENDENT METHYLTRANSFERASES SUPERFAMILY PROTEIN"/>
    <property type="match status" value="1"/>
</dbReference>
<feature type="binding site" evidence="6">
    <location>
        <position position="71"/>
    </location>
    <ligand>
        <name>S-adenosyl-L-methionine</name>
        <dbReference type="ChEBI" id="CHEBI:59789"/>
    </ligand>
</feature>
<proteinExistence type="inferred from homology"/>
<evidence type="ECO:0000256" key="3">
    <source>
        <dbReference type="ARBA" id="ARBA00022603"/>
    </source>
</evidence>
<reference evidence="7" key="2">
    <citation type="submission" date="2022-06" db="EMBL/GenBank/DDBJ databases">
        <title>Xiashengella guii gen. nov. sp. nov., a bacterium isolated form anaerobic digestion tank.</title>
        <authorList>
            <person name="Huang H."/>
        </authorList>
    </citation>
    <scope>NUCLEOTIDE SEQUENCE</scope>
    <source>
        <strain evidence="7">Ai-910</strain>
    </source>
</reference>
<comment type="function">
    <text evidence="6">Specifically methylates the N7 position of a guanine in 16S rRNA.</text>
</comment>
<protein>
    <recommendedName>
        <fullName evidence="6">Ribosomal RNA small subunit methyltransferase G</fullName>
        <ecNumber evidence="6">2.1.1.-</ecNumber>
    </recommendedName>
    <alternativeName>
        <fullName evidence="6">16S rRNA 7-methylguanosine methyltransferase</fullName>
        <shortName evidence="6">16S rRNA m7G methyltransferase</shortName>
    </alternativeName>
</protein>